<evidence type="ECO:0000259" key="1">
    <source>
        <dbReference type="Pfam" id="PF03190"/>
    </source>
</evidence>
<dbReference type="CDD" id="cd02955">
    <property type="entry name" value="SSP411"/>
    <property type="match status" value="1"/>
</dbReference>
<dbReference type="InterPro" id="IPR024705">
    <property type="entry name" value="Ssp411"/>
</dbReference>
<organism evidence="2 3">
    <name type="scientific">Haloferula luteola</name>
    <dbReference type="NCBI Taxonomy" id="595692"/>
    <lineage>
        <taxon>Bacteria</taxon>
        <taxon>Pseudomonadati</taxon>
        <taxon>Verrucomicrobiota</taxon>
        <taxon>Verrucomicrobiia</taxon>
        <taxon>Verrucomicrobiales</taxon>
        <taxon>Verrucomicrobiaceae</taxon>
        <taxon>Haloferula</taxon>
    </lineage>
</organism>
<dbReference type="SUPFAM" id="SSF52833">
    <property type="entry name" value="Thioredoxin-like"/>
    <property type="match status" value="1"/>
</dbReference>
<dbReference type="EMBL" id="JACHFD010000006">
    <property type="protein sequence ID" value="MBB5351267.1"/>
    <property type="molecule type" value="Genomic_DNA"/>
</dbReference>
<evidence type="ECO:0000313" key="2">
    <source>
        <dbReference type="EMBL" id="MBB5351267.1"/>
    </source>
</evidence>
<evidence type="ECO:0000313" key="3">
    <source>
        <dbReference type="Proteomes" id="UP000557717"/>
    </source>
</evidence>
<dbReference type="Gene3D" id="1.50.10.10">
    <property type="match status" value="1"/>
</dbReference>
<dbReference type="InterPro" id="IPR008928">
    <property type="entry name" value="6-hairpin_glycosidase_sf"/>
</dbReference>
<protein>
    <recommendedName>
        <fullName evidence="1">Spermatogenesis-associated protein 20-like TRX domain-containing protein</fullName>
    </recommendedName>
</protein>
<dbReference type="Pfam" id="PF03190">
    <property type="entry name" value="Thioredox_DsbH"/>
    <property type="match status" value="1"/>
</dbReference>
<dbReference type="RefSeq" id="WP_184017289.1">
    <property type="nucleotide sequence ID" value="NZ_JACHFD010000006.1"/>
</dbReference>
<comment type="caution">
    <text evidence="2">The sequence shown here is derived from an EMBL/GenBank/DDBJ whole genome shotgun (WGS) entry which is preliminary data.</text>
</comment>
<reference evidence="2 3" key="1">
    <citation type="submission" date="2020-08" db="EMBL/GenBank/DDBJ databases">
        <title>Genomic Encyclopedia of Type Strains, Phase IV (KMG-IV): sequencing the most valuable type-strain genomes for metagenomic binning, comparative biology and taxonomic classification.</title>
        <authorList>
            <person name="Goeker M."/>
        </authorList>
    </citation>
    <scope>NUCLEOTIDE SEQUENCE [LARGE SCALE GENOMIC DNA]</scope>
    <source>
        <strain evidence="2 3">YC6886</strain>
    </source>
</reference>
<gene>
    <name evidence="2" type="ORF">HNR46_001503</name>
</gene>
<dbReference type="PANTHER" id="PTHR42899">
    <property type="entry name" value="SPERMATOGENESIS-ASSOCIATED PROTEIN 20"/>
    <property type="match status" value="1"/>
</dbReference>
<dbReference type="PANTHER" id="PTHR42899:SF1">
    <property type="entry name" value="SPERMATOGENESIS-ASSOCIATED PROTEIN 20"/>
    <property type="match status" value="1"/>
</dbReference>
<dbReference type="GO" id="GO:0005975">
    <property type="term" value="P:carbohydrate metabolic process"/>
    <property type="evidence" value="ECO:0007669"/>
    <property type="project" value="InterPro"/>
</dbReference>
<accession>A0A840UYQ4</accession>
<proteinExistence type="predicted"/>
<dbReference type="AlphaFoldDB" id="A0A840UYQ4"/>
<dbReference type="InterPro" id="IPR036249">
    <property type="entry name" value="Thioredoxin-like_sf"/>
</dbReference>
<name>A0A840UYQ4_9BACT</name>
<keyword evidence="3" id="KW-1185">Reference proteome</keyword>
<sequence length="665" mass="74961">MPNALARETSPYLLQHQHNPVEWLPWGEAAFEEARRRDVPVFLSVGYSTCHWCHVMERESFESEAIAAVMNEGFVCVKVDREERPDVDAAFMAFVQATTGQGGWPMSVWLTPDGEPILGGTYFPPEDRHGRAGFPRVCRELARLWREDRTRMQEAATRVAEHLQEQSTADVVLRGLPGEKVFGDFLDHCEASFDPEWGGWGMAPKFPRPSVPRLLLQLADRFGAESDEAASALQMVERTLERMAAGGLHDRIAGGFHRYSVDRYWHVPHYEKMLYDQAQLLHLYLDAWQWTGERAHAEVAERLVEYVIRDLTDPAGGFHAAEDADSRDADGEVKEGAYWTWTAEEIQEVLSPSDAALACAVWGIELQGNSRPESDPHGELEGRNTLYQALSEPRWVEVFGADAPQRLESIRKHLLEVREKRLRPHRDDKIITAWNGLMIGALARASRVLGLEEAMQAATAAAKFLRKELWSSGQLERSWRGRKSGVSGFPADYVFLIEGLIELHALGDEGWLDWAVELQGSLDRQFWSDEKIGYVMRPSLSGRELMIIREDHDGAEPAPNHAAAVNLLKLEALTGNASYRTQAEALLRAGSLLAEKHGFYAPVLLGALDLRLRGVRKWSVGSRVDLTERQALRRLVEPRGVYETADGNEVTVCEGELCRLWRQRS</sequence>
<dbReference type="Proteomes" id="UP000557717">
    <property type="component" value="Unassembled WGS sequence"/>
</dbReference>
<dbReference type="SUPFAM" id="SSF48208">
    <property type="entry name" value="Six-hairpin glycosidases"/>
    <property type="match status" value="1"/>
</dbReference>
<dbReference type="Gene3D" id="3.40.30.10">
    <property type="entry name" value="Glutaredoxin"/>
    <property type="match status" value="1"/>
</dbReference>
<feature type="domain" description="Spermatogenesis-associated protein 20-like TRX" evidence="1">
    <location>
        <begin position="3"/>
        <end position="164"/>
    </location>
</feature>
<dbReference type="InterPro" id="IPR004879">
    <property type="entry name" value="Ssp411-like_TRX"/>
</dbReference>
<dbReference type="InterPro" id="IPR012341">
    <property type="entry name" value="6hp_glycosidase-like_sf"/>
</dbReference>
<dbReference type="PIRSF" id="PIRSF006402">
    <property type="entry name" value="UCP006402_thioredoxin"/>
    <property type="match status" value="1"/>
</dbReference>